<dbReference type="PANTHER" id="PTHR24223">
    <property type="entry name" value="ATP-BINDING CASSETTE SUB-FAMILY C"/>
    <property type="match status" value="1"/>
</dbReference>
<dbReference type="AlphaFoldDB" id="A0A9J6F9U8"/>
<sequence length="123" mass="13627">MEAVGGEKKPVKRSPMSSLVDHLVSNELQVLESDKEGSFVAMPEALFGHKAMAAVEKTFKKRQLVCLGRSLLRGSKVLLLDEATSQMDEDTDLLIQMALREAFAQCTVLAVAHRVHTVLDYDR</sequence>
<comment type="caution">
    <text evidence="5">The sequence shown here is derived from an EMBL/GenBank/DDBJ whole genome shotgun (WGS) entry which is preliminary data.</text>
</comment>
<dbReference type="GO" id="GO:0005524">
    <property type="term" value="F:ATP binding"/>
    <property type="evidence" value="ECO:0007669"/>
    <property type="project" value="UniProtKB-KW"/>
</dbReference>
<dbReference type="EMBL" id="JABSTR010000001">
    <property type="protein sequence ID" value="KAH9359762.1"/>
    <property type="molecule type" value="Genomic_DNA"/>
</dbReference>
<dbReference type="GO" id="GO:0012505">
    <property type="term" value="C:endomembrane system"/>
    <property type="evidence" value="ECO:0007669"/>
    <property type="project" value="UniProtKB-SubCell"/>
</dbReference>
<evidence type="ECO:0000313" key="6">
    <source>
        <dbReference type="Proteomes" id="UP000821853"/>
    </source>
</evidence>
<protein>
    <recommendedName>
        <fullName evidence="7">ABC transporter domain-containing protein</fullName>
    </recommendedName>
</protein>
<accession>A0A9J6F9U8</accession>
<keyword evidence="3" id="KW-0547">Nucleotide-binding</keyword>
<evidence type="ECO:0008006" key="7">
    <source>
        <dbReference type="Google" id="ProtNLM"/>
    </source>
</evidence>
<dbReference type="InterPro" id="IPR050173">
    <property type="entry name" value="ABC_transporter_C-like"/>
</dbReference>
<dbReference type="VEuPathDB" id="VectorBase:HLOH_042125"/>
<dbReference type="GO" id="GO:0016020">
    <property type="term" value="C:membrane"/>
    <property type="evidence" value="ECO:0007669"/>
    <property type="project" value="TreeGrafter"/>
</dbReference>
<evidence type="ECO:0000313" key="5">
    <source>
        <dbReference type="EMBL" id="KAH9359762.1"/>
    </source>
</evidence>
<evidence type="ECO:0000256" key="2">
    <source>
        <dbReference type="ARBA" id="ARBA00022737"/>
    </source>
</evidence>
<keyword evidence="2" id="KW-0677">Repeat</keyword>
<evidence type="ECO:0000256" key="1">
    <source>
        <dbReference type="ARBA" id="ARBA00004127"/>
    </source>
</evidence>
<dbReference type="SUPFAM" id="SSF52540">
    <property type="entry name" value="P-loop containing nucleoside triphosphate hydrolases"/>
    <property type="match status" value="1"/>
</dbReference>
<keyword evidence="4" id="KW-0067">ATP-binding</keyword>
<gene>
    <name evidence="5" type="ORF">HPB48_006185</name>
</gene>
<proteinExistence type="predicted"/>
<keyword evidence="6" id="KW-1185">Reference proteome</keyword>
<dbReference type="InterPro" id="IPR027417">
    <property type="entry name" value="P-loop_NTPase"/>
</dbReference>
<evidence type="ECO:0000256" key="3">
    <source>
        <dbReference type="ARBA" id="ARBA00022741"/>
    </source>
</evidence>
<dbReference type="Proteomes" id="UP000821853">
    <property type="component" value="Chromosome 1"/>
</dbReference>
<reference evidence="5 6" key="1">
    <citation type="journal article" date="2020" name="Cell">
        <title>Large-Scale Comparative Analyses of Tick Genomes Elucidate Their Genetic Diversity and Vector Capacities.</title>
        <authorList>
            <consortium name="Tick Genome and Microbiome Consortium (TIGMIC)"/>
            <person name="Jia N."/>
            <person name="Wang J."/>
            <person name="Shi W."/>
            <person name="Du L."/>
            <person name="Sun Y."/>
            <person name="Zhan W."/>
            <person name="Jiang J.F."/>
            <person name="Wang Q."/>
            <person name="Zhang B."/>
            <person name="Ji P."/>
            <person name="Bell-Sakyi L."/>
            <person name="Cui X.M."/>
            <person name="Yuan T.T."/>
            <person name="Jiang B.G."/>
            <person name="Yang W.F."/>
            <person name="Lam T.T."/>
            <person name="Chang Q.C."/>
            <person name="Ding S.J."/>
            <person name="Wang X.J."/>
            <person name="Zhu J.G."/>
            <person name="Ruan X.D."/>
            <person name="Zhao L."/>
            <person name="Wei J.T."/>
            <person name="Ye R.Z."/>
            <person name="Que T.C."/>
            <person name="Du C.H."/>
            <person name="Zhou Y.H."/>
            <person name="Cheng J.X."/>
            <person name="Dai P.F."/>
            <person name="Guo W.B."/>
            <person name="Han X.H."/>
            <person name="Huang E.J."/>
            <person name="Li L.F."/>
            <person name="Wei W."/>
            <person name="Gao Y.C."/>
            <person name="Liu J.Z."/>
            <person name="Shao H.Z."/>
            <person name="Wang X."/>
            <person name="Wang C.C."/>
            <person name="Yang T.C."/>
            <person name="Huo Q.B."/>
            <person name="Li W."/>
            <person name="Chen H.Y."/>
            <person name="Chen S.E."/>
            <person name="Zhou L.G."/>
            <person name="Ni X.B."/>
            <person name="Tian J.H."/>
            <person name="Sheng Y."/>
            <person name="Liu T."/>
            <person name="Pan Y.S."/>
            <person name="Xia L.Y."/>
            <person name="Li J."/>
            <person name="Zhao F."/>
            <person name="Cao W.C."/>
        </authorList>
    </citation>
    <scope>NUCLEOTIDE SEQUENCE [LARGE SCALE GENOMIC DNA]</scope>
    <source>
        <strain evidence="5">HaeL-2018</strain>
    </source>
</reference>
<evidence type="ECO:0000256" key="4">
    <source>
        <dbReference type="ARBA" id="ARBA00022840"/>
    </source>
</evidence>
<dbReference type="Gene3D" id="3.40.50.300">
    <property type="entry name" value="P-loop containing nucleotide triphosphate hydrolases"/>
    <property type="match status" value="1"/>
</dbReference>
<dbReference type="OrthoDB" id="6503007at2759"/>
<dbReference type="PANTHER" id="PTHR24223:SF443">
    <property type="entry name" value="MULTIDRUG-RESISTANCE LIKE PROTEIN 1, ISOFORM I"/>
    <property type="match status" value="1"/>
</dbReference>
<organism evidence="5 6">
    <name type="scientific">Haemaphysalis longicornis</name>
    <name type="common">Bush tick</name>
    <dbReference type="NCBI Taxonomy" id="44386"/>
    <lineage>
        <taxon>Eukaryota</taxon>
        <taxon>Metazoa</taxon>
        <taxon>Ecdysozoa</taxon>
        <taxon>Arthropoda</taxon>
        <taxon>Chelicerata</taxon>
        <taxon>Arachnida</taxon>
        <taxon>Acari</taxon>
        <taxon>Parasitiformes</taxon>
        <taxon>Ixodida</taxon>
        <taxon>Ixodoidea</taxon>
        <taxon>Ixodidae</taxon>
        <taxon>Haemaphysalinae</taxon>
        <taxon>Haemaphysalis</taxon>
    </lineage>
</organism>
<name>A0A9J6F9U8_HAELO</name>
<dbReference type="GO" id="GO:0042626">
    <property type="term" value="F:ATPase-coupled transmembrane transporter activity"/>
    <property type="evidence" value="ECO:0007669"/>
    <property type="project" value="TreeGrafter"/>
</dbReference>
<comment type="subcellular location">
    <subcellularLocation>
        <location evidence="1">Endomembrane system</location>
        <topology evidence="1">Multi-pass membrane protein</topology>
    </subcellularLocation>
</comment>